<accession>A0A8R7QBV2</accession>
<keyword evidence="2" id="KW-1185">Reference proteome</keyword>
<organism evidence="1 2">
    <name type="scientific">Triticum urartu</name>
    <name type="common">Red wild einkorn</name>
    <name type="synonym">Crithodium urartu</name>
    <dbReference type="NCBI Taxonomy" id="4572"/>
    <lineage>
        <taxon>Eukaryota</taxon>
        <taxon>Viridiplantae</taxon>
        <taxon>Streptophyta</taxon>
        <taxon>Embryophyta</taxon>
        <taxon>Tracheophyta</taxon>
        <taxon>Spermatophyta</taxon>
        <taxon>Magnoliopsida</taxon>
        <taxon>Liliopsida</taxon>
        <taxon>Poales</taxon>
        <taxon>Poaceae</taxon>
        <taxon>BOP clade</taxon>
        <taxon>Pooideae</taxon>
        <taxon>Triticodae</taxon>
        <taxon>Triticeae</taxon>
        <taxon>Triticinae</taxon>
        <taxon>Triticum</taxon>
    </lineage>
</organism>
<dbReference type="AlphaFoldDB" id="A0A8R7QBV2"/>
<reference evidence="1" key="3">
    <citation type="submission" date="2022-06" db="UniProtKB">
        <authorList>
            <consortium name="EnsemblPlants"/>
        </authorList>
    </citation>
    <scope>IDENTIFICATION</scope>
</reference>
<reference evidence="2" key="1">
    <citation type="journal article" date="2013" name="Nature">
        <title>Draft genome of the wheat A-genome progenitor Triticum urartu.</title>
        <authorList>
            <person name="Ling H.Q."/>
            <person name="Zhao S."/>
            <person name="Liu D."/>
            <person name="Wang J."/>
            <person name="Sun H."/>
            <person name="Zhang C."/>
            <person name="Fan H."/>
            <person name="Li D."/>
            <person name="Dong L."/>
            <person name="Tao Y."/>
            <person name="Gao C."/>
            <person name="Wu H."/>
            <person name="Li Y."/>
            <person name="Cui Y."/>
            <person name="Guo X."/>
            <person name="Zheng S."/>
            <person name="Wang B."/>
            <person name="Yu K."/>
            <person name="Liang Q."/>
            <person name="Yang W."/>
            <person name="Lou X."/>
            <person name="Chen J."/>
            <person name="Feng M."/>
            <person name="Jian J."/>
            <person name="Zhang X."/>
            <person name="Luo G."/>
            <person name="Jiang Y."/>
            <person name="Liu J."/>
            <person name="Wang Z."/>
            <person name="Sha Y."/>
            <person name="Zhang B."/>
            <person name="Wu H."/>
            <person name="Tang D."/>
            <person name="Shen Q."/>
            <person name="Xue P."/>
            <person name="Zou S."/>
            <person name="Wang X."/>
            <person name="Liu X."/>
            <person name="Wang F."/>
            <person name="Yang Y."/>
            <person name="An X."/>
            <person name="Dong Z."/>
            <person name="Zhang K."/>
            <person name="Zhang X."/>
            <person name="Luo M.C."/>
            <person name="Dvorak J."/>
            <person name="Tong Y."/>
            <person name="Wang J."/>
            <person name="Yang H."/>
            <person name="Li Z."/>
            <person name="Wang D."/>
            <person name="Zhang A."/>
            <person name="Wang J."/>
        </authorList>
    </citation>
    <scope>NUCLEOTIDE SEQUENCE</scope>
    <source>
        <strain evidence="2">cv. G1812</strain>
    </source>
</reference>
<sequence>WDLLLRSFRYVFRSSCKEEFDKNLRVKKNSQINYWEWFLNAPVFLPEWCFLKPDFNCSLTCWFFPLTIQ</sequence>
<dbReference type="EnsemblPlants" id="TuG1812G0500000580.01.T01">
    <property type="protein sequence ID" value="TuG1812G0500000580.01.T01"/>
    <property type="gene ID" value="TuG1812G0500000580.01"/>
</dbReference>
<evidence type="ECO:0000313" key="2">
    <source>
        <dbReference type="Proteomes" id="UP000015106"/>
    </source>
</evidence>
<proteinExistence type="predicted"/>
<reference evidence="1" key="2">
    <citation type="submission" date="2018-03" db="EMBL/GenBank/DDBJ databases">
        <title>The Triticum urartu genome reveals the dynamic nature of wheat genome evolution.</title>
        <authorList>
            <person name="Ling H."/>
            <person name="Ma B."/>
            <person name="Shi X."/>
            <person name="Liu H."/>
            <person name="Dong L."/>
            <person name="Sun H."/>
            <person name="Cao Y."/>
            <person name="Gao Q."/>
            <person name="Zheng S."/>
            <person name="Li Y."/>
            <person name="Yu Y."/>
            <person name="Du H."/>
            <person name="Qi M."/>
            <person name="Li Y."/>
            <person name="Yu H."/>
            <person name="Cui Y."/>
            <person name="Wang N."/>
            <person name="Chen C."/>
            <person name="Wu H."/>
            <person name="Zhao Y."/>
            <person name="Zhang J."/>
            <person name="Li Y."/>
            <person name="Zhou W."/>
            <person name="Zhang B."/>
            <person name="Hu W."/>
            <person name="Eijk M."/>
            <person name="Tang J."/>
            <person name="Witsenboer H."/>
            <person name="Zhao S."/>
            <person name="Li Z."/>
            <person name="Zhang A."/>
            <person name="Wang D."/>
            <person name="Liang C."/>
        </authorList>
    </citation>
    <scope>NUCLEOTIDE SEQUENCE [LARGE SCALE GENOMIC DNA]</scope>
    <source>
        <strain evidence="1">cv. G1812</strain>
    </source>
</reference>
<dbReference type="Proteomes" id="UP000015106">
    <property type="component" value="Chromosome 5"/>
</dbReference>
<protein>
    <submittedName>
        <fullName evidence="1">Uncharacterized protein</fullName>
    </submittedName>
</protein>
<name>A0A8R7QBV2_TRIUA</name>
<dbReference type="Gramene" id="TuG1812G0500000580.01.T01">
    <property type="protein sequence ID" value="TuG1812G0500000580.01.T01"/>
    <property type="gene ID" value="TuG1812G0500000580.01"/>
</dbReference>
<evidence type="ECO:0000313" key="1">
    <source>
        <dbReference type="EnsemblPlants" id="TuG1812G0500000580.01.T01"/>
    </source>
</evidence>